<dbReference type="Gene3D" id="6.10.140.2210">
    <property type="match status" value="1"/>
</dbReference>
<dbReference type="InterPro" id="IPR041042">
    <property type="entry name" value="Znf_Hakai"/>
</dbReference>
<dbReference type="Pfam" id="PF00226">
    <property type="entry name" value="DnaJ"/>
    <property type="match status" value="1"/>
</dbReference>
<dbReference type="Gene3D" id="1.10.287.110">
    <property type="entry name" value="DnaJ domain"/>
    <property type="match status" value="1"/>
</dbReference>
<dbReference type="PRINTS" id="PR00625">
    <property type="entry name" value="JDOMAIN"/>
</dbReference>
<dbReference type="FunFam" id="3.30.40.10:FF:000432">
    <property type="entry name" value="E3 ubiquitin-protein ligase Hakai"/>
    <property type="match status" value="1"/>
</dbReference>
<feature type="region of interest" description="Disordered" evidence="4">
    <location>
        <begin position="1058"/>
        <end position="1129"/>
    </location>
</feature>
<evidence type="ECO:0000313" key="8">
    <source>
        <dbReference type="Proteomes" id="UP000719412"/>
    </source>
</evidence>
<keyword evidence="1 3" id="KW-0863">Zinc-finger</keyword>
<feature type="region of interest" description="Disordered" evidence="4">
    <location>
        <begin position="811"/>
        <end position="838"/>
    </location>
</feature>
<feature type="region of interest" description="Disordered" evidence="4">
    <location>
        <begin position="995"/>
        <end position="1018"/>
    </location>
</feature>
<dbReference type="CDD" id="cd16508">
    <property type="entry name" value="RING-HC_HAKAI-like"/>
    <property type="match status" value="1"/>
</dbReference>
<feature type="domain" description="RING-type" evidence="6">
    <location>
        <begin position="890"/>
        <end position="925"/>
    </location>
</feature>
<feature type="compositionally biased region" description="Low complexity" evidence="4">
    <location>
        <begin position="237"/>
        <end position="248"/>
    </location>
</feature>
<feature type="compositionally biased region" description="Polar residues" evidence="4">
    <location>
        <begin position="324"/>
        <end position="333"/>
    </location>
</feature>
<reference evidence="7" key="2">
    <citation type="submission" date="2021-08" db="EMBL/GenBank/DDBJ databases">
        <authorList>
            <person name="Eriksson T."/>
        </authorList>
    </citation>
    <scope>NUCLEOTIDE SEQUENCE</scope>
    <source>
        <strain evidence="7">Stoneville</strain>
        <tissue evidence="7">Whole head</tissue>
    </source>
</reference>
<evidence type="ECO:0000256" key="1">
    <source>
        <dbReference type="ARBA" id="ARBA00022771"/>
    </source>
</evidence>
<evidence type="ECO:0000259" key="6">
    <source>
        <dbReference type="PROSITE" id="PS50089"/>
    </source>
</evidence>
<dbReference type="Gene3D" id="3.30.40.10">
    <property type="entry name" value="Zinc/RING finger domain, C3HC4 (zinc finger)"/>
    <property type="match status" value="1"/>
</dbReference>
<feature type="compositionally biased region" description="Gly residues" evidence="4">
    <location>
        <begin position="1090"/>
        <end position="1103"/>
    </location>
</feature>
<organism evidence="7 8">
    <name type="scientific">Tenebrio molitor</name>
    <name type="common">Yellow mealworm beetle</name>
    <dbReference type="NCBI Taxonomy" id="7067"/>
    <lineage>
        <taxon>Eukaryota</taxon>
        <taxon>Metazoa</taxon>
        <taxon>Ecdysozoa</taxon>
        <taxon>Arthropoda</taxon>
        <taxon>Hexapoda</taxon>
        <taxon>Insecta</taxon>
        <taxon>Pterygota</taxon>
        <taxon>Neoptera</taxon>
        <taxon>Endopterygota</taxon>
        <taxon>Coleoptera</taxon>
        <taxon>Polyphaga</taxon>
        <taxon>Cucujiformia</taxon>
        <taxon>Tenebrionidae</taxon>
        <taxon>Tenebrio</taxon>
    </lineage>
</organism>
<dbReference type="InterPro" id="IPR052317">
    <property type="entry name" value="Viral_replicn-host_int_reg"/>
</dbReference>
<dbReference type="InterPro" id="IPR036869">
    <property type="entry name" value="J_dom_sf"/>
</dbReference>
<evidence type="ECO:0000256" key="2">
    <source>
        <dbReference type="ARBA" id="ARBA00022833"/>
    </source>
</evidence>
<feature type="compositionally biased region" description="Low complexity" evidence="4">
    <location>
        <begin position="817"/>
        <end position="835"/>
    </location>
</feature>
<dbReference type="InterPro" id="IPR040380">
    <property type="entry name" value="HAKAI-like_RING-HC"/>
</dbReference>
<dbReference type="InterPro" id="IPR013083">
    <property type="entry name" value="Znf_RING/FYVE/PHD"/>
</dbReference>
<dbReference type="SUPFAM" id="SSF46565">
    <property type="entry name" value="Chaperone J-domain"/>
    <property type="match status" value="1"/>
</dbReference>
<dbReference type="EMBL" id="JABDTM020027643">
    <property type="protein sequence ID" value="KAH0810215.1"/>
    <property type="molecule type" value="Genomic_DNA"/>
</dbReference>
<dbReference type="Proteomes" id="UP000719412">
    <property type="component" value="Unassembled WGS sequence"/>
</dbReference>
<dbReference type="Pfam" id="PF18408">
    <property type="entry name" value="zf_Hakai"/>
    <property type="match status" value="1"/>
</dbReference>
<dbReference type="GO" id="GO:0008270">
    <property type="term" value="F:zinc ion binding"/>
    <property type="evidence" value="ECO:0007669"/>
    <property type="project" value="UniProtKB-KW"/>
</dbReference>
<feature type="compositionally biased region" description="Polar residues" evidence="4">
    <location>
        <begin position="999"/>
        <end position="1018"/>
    </location>
</feature>
<evidence type="ECO:0000256" key="3">
    <source>
        <dbReference type="PROSITE-ProRule" id="PRU00175"/>
    </source>
</evidence>
<dbReference type="PROSITE" id="PS50076">
    <property type="entry name" value="DNAJ_2"/>
    <property type="match status" value="1"/>
</dbReference>
<name>A0A8J6L763_TENMO</name>
<feature type="compositionally biased region" description="Polar residues" evidence="4">
    <location>
        <begin position="274"/>
        <end position="286"/>
    </location>
</feature>
<feature type="compositionally biased region" description="Basic and acidic residues" evidence="4">
    <location>
        <begin position="334"/>
        <end position="347"/>
    </location>
</feature>
<evidence type="ECO:0008006" key="9">
    <source>
        <dbReference type="Google" id="ProtNLM"/>
    </source>
</evidence>
<reference evidence="7" key="1">
    <citation type="journal article" date="2020" name="J Insects Food Feed">
        <title>The yellow mealworm (Tenebrio molitor) genome: a resource for the emerging insects as food and feed industry.</title>
        <authorList>
            <person name="Eriksson T."/>
            <person name="Andere A."/>
            <person name="Kelstrup H."/>
            <person name="Emery V."/>
            <person name="Picard C."/>
        </authorList>
    </citation>
    <scope>NUCLEOTIDE SEQUENCE</scope>
    <source>
        <strain evidence="7">Stoneville</strain>
        <tissue evidence="7">Whole head</tissue>
    </source>
</reference>
<sequence>MSDNERNCSNEAVEKIIGNMTAEMQNADGQYAPLGFSPPPTESLNWNQPPYVNNFNPYQPPSDIPLGYVPLQQFSTPYSYLQQPHHFDINEYNKNLDPLNLKYNVYEPMQNGSPDAGVFRSDFTMLNSNLHQPDHHILQPPHDPLPQTSNHTHLIENLVGNWVPNTTGTYSPFGNVEPFKPTVGVFEQLSEKENNEQNLILEQPLEEKQFNFNRTNRKPRMVAEVKPMRPSYSDVLTKAVPPTSSSKPTKTDTKETKQKKDNSKKNGKTEKTQKLSSSLNRSNTNADIKDIPISEKTAQFIKTSSDKEKRNRGTQLNRKWASLDNINEPINNTKVDDGKKKKSDDAINNKSLTQKANFRKTAKNNSDAVESEATNSKNETLYVSKNGLKKTNKFNGRPKNSDSFGGGERPPGKRNQRTRRRENHVFLGIAGQKLKQYLKGWWKIFTVFLFWLVNLISDVCSLSVHISRDMASSFWLWSVVHWALFLDTVVTIAKRIRILSWIWEKLKKPEKLAKDNNRSFIHSGLQNNINMPTTGEEAMKRLLACKGKDPYSILGVTPTCTDDDIKRYYKRQAFLVHPDKNQQPGAEEAFKILVHAFDMIGEPERRAAYDKGVVESVQVEQAWSELTELLAQLQQKVEAAANTIRCSACGLRHKRIKVDRPCYAARNCSSCKIHHSAREGDIWAEARCFGFLWHYYACMEGNVYDITEWAGCQKDSLKHLRPDSHQVQYRIALGKQASQPRRHSGSLRNEKPPDLENLLNTLYGQTDCTQQGAKLCWFNSVTDFRWMMGPRSGVAAGAEVAEKAIKVIESDEEVDNSQLQESSEETPQTESESSENVAPKIDLEADISQLEAPTFTTINRGPPEPMLRLDWTHKVNLIGEKVLNPMIHCCDKCSKPILIYGRMIPCKHVFCLSCGKQEQKQCPRCLDKVLRVEQTGLGTVFMCTHGGTRYGSNGCRRTYLSQRDLQAHINHRHVSSTIQPIDVPVEPERVSVRAKTNDPRSNISISSNVRQRPTSIQSSGVRTNLITVPIQDSAPTVHETNANPHSYYNYQQTATYSQGLPPMHIPPPQQPQYYAAPPAYSPAQSYSYSGGAGAAGQYGGQGAPQGRAAQYDYSSAPPPQWTGSQQYYR</sequence>
<gene>
    <name evidence="7" type="ORF">GEV33_012575</name>
</gene>
<feature type="compositionally biased region" description="Polar residues" evidence="4">
    <location>
        <begin position="363"/>
        <end position="383"/>
    </location>
</feature>
<dbReference type="PANTHER" id="PTHR44665:SF1">
    <property type="entry name" value="DNAJ HOMOLOG SUBFAMILY C MEMBER 14"/>
    <property type="match status" value="1"/>
</dbReference>
<evidence type="ECO:0000313" key="7">
    <source>
        <dbReference type="EMBL" id="KAH0810215.1"/>
    </source>
</evidence>
<comment type="caution">
    <text evidence="7">The sequence shown here is derived from an EMBL/GenBank/DDBJ whole genome shotgun (WGS) entry which is preliminary data.</text>
</comment>
<keyword evidence="1 3" id="KW-0479">Metal-binding</keyword>
<dbReference type="InterPro" id="IPR032843">
    <property type="entry name" value="Jiv"/>
</dbReference>
<dbReference type="SMART" id="SM00271">
    <property type="entry name" value="DnaJ"/>
    <property type="match status" value="1"/>
</dbReference>
<keyword evidence="8" id="KW-1185">Reference proteome</keyword>
<feature type="compositionally biased region" description="Low complexity" evidence="4">
    <location>
        <begin position="1071"/>
        <end position="1089"/>
    </location>
</feature>
<dbReference type="AlphaFoldDB" id="A0A8J6L763"/>
<dbReference type="PROSITE" id="PS50089">
    <property type="entry name" value="ZF_RING_2"/>
    <property type="match status" value="1"/>
</dbReference>
<feature type="domain" description="J" evidence="5">
    <location>
        <begin position="549"/>
        <end position="613"/>
    </location>
</feature>
<evidence type="ECO:0000256" key="4">
    <source>
        <dbReference type="SAM" id="MobiDB-lite"/>
    </source>
</evidence>
<dbReference type="Pfam" id="PF14901">
    <property type="entry name" value="Jiv90"/>
    <property type="match status" value="1"/>
</dbReference>
<dbReference type="PANTHER" id="PTHR44665">
    <property type="entry name" value="DNAJ HOMOLOG SUBFAMILY C MEMBER 14"/>
    <property type="match status" value="1"/>
</dbReference>
<proteinExistence type="predicted"/>
<protein>
    <recommendedName>
        <fullName evidence="9">RING-type E3 ubiquitin transferase</fullName>
    </recommendedName>
</protein>
<keyword evidence="2" id="KW-0862">Zinc</keyword>
<evidence type="ECO:0000259" key="5">
    <source>
        <dbReference type="PROSITE" id="PS50076"/>
    </source>
</evidence>
<feature type="region of interest" description="Disordered" evidence="4">
    <location>
        <begin position="210"/>
        <end position="420"/>
    </location>
</feature>
<feature type="compositionally biased region" description="Basic and acidic residues" evidence="4">
    <location>
        <begin position="249"/>
        <end position="273"/>
    </location>
</feature>
<accession>A0A8J6L763</accession>
<dbReference type="InterPro" id="IPR001623">
    <property type="entry name" value="DnaJ_domain"/>
</dbReference>
<dbReference type="CDD" id="cd06257">
    <property type="entry name" value="DnaJ"/>
    <property type="match status" value="1"/>
</dbReference>
<dbReference type="InterPro" id="IPR001841">
    <property type="entry name" value="Znf_RING"/>
</dbReference>